<dbReference type="PANTHER" id="PTHR33646">
    <property type="entry name" value="GB|AAF00631.1"/>
    <property type="match status" value="1"/>
</dbReference>
<feature type="domain" description="DUF6821" evidence="2">
    <location>
        <begin position="191"/>
        <end position="259"/>
    </location>
</feature>
<sequence length="272" mass="30014">MEEEHSDGDWEVLESDQLLQQQHSDSIDLVGIEEEGAIRSDYFSLESNNKRTTTVALVEFEEEGSVNSDNPSWIDPSSEGFKAPDDEFWSDSASEGKIGSSFGGDDALREEGFGENEGFEVGVGRIGENEGFEVKSTEFASGDTSSSLVELGENLERTSFNGRGGDNKGVNWWKIPFELLKICVFRVSVPVWSLGVAVAVMGFVILGRRLYKMRRKIRNVPLKVTLEGKKLSQFMTSAARLNEAFSVVKRVPVIRPSIPAPGGTPWPIMGLR</sequence>
<dbReference type="PANTHER" id="PTHR33646:SF6">
    <property type="entry name" value="TRANSMEMBRANE PROTEIN"/>
    <property type="match status" value="1"/>
</dbReference>
<evidence type="ECO:0000256" key="1">
    <source>
        <dbReference type="SAM" id="Phobius"/>
    </source>
</evidence>
<comment type="caution">
    <text evidence="3">The sequence shown here is derived from an EMBL/GenBank/DDBJ whole genome shotgun (WGS) entry which is preliminary data.</text>
</comment>
<gene>
    <name evidence="3" type="ORF">GIB67_014422</name>
</gene>
<feature type="transmembrane region" description="Helical" evidence="1">
    <location>
        <begin position="191"/>
        <end position="211"/>
    </location>
</feature>
<organism evidence="3 4">
    <name type="scientific">Kingdonia uniflora</name>
    <dbReference type="NCBI Taxonomy" id="39325"/>
    <lineage>
        <taxon>Eukaryota</taxon>
        <taxon>Viridiplantae</taxon>
        <taxon>Streptophyta</taxon>
        <taxon>Embryophyta</taxon>
        <taxon>Tracheophyta</taxon>
        <taxon>Spermatophyta</taxon>
        <taxon>Magnoliopsida</taxon>
        <taxon>Ranunculales</taxon>
        <taxon>Circaeasteraceae</taxon>
        <taxon>Kingdonia</taxon>
    </lineage>
</organism>
<evidence type="ECO:0000259" key="2">
    <source>
        <dbReference type="Pfam" id="PF20705"/>
    </source>
</evidence>
<evidence type="ECO:0000313" key="3">
    <source>
        <dbReference type="EMBL" id="KAF6147842.1"/>
    </source>
</evidence>
<dbReference type="OrthoDB" id="1931521at2759"/>
<reference evidence="3 4" key="1">
    <citation type="journal article" date="2020" name="IScience">
        <title>Genome Sequencing of the Endangered Kingdonia uniflora (Circaeasteraceae, Ranunculales) Reveals Potential Mechanisms of Evolutionary Specialization.</title>
        <authorList>
            <person name="Sun Y."/>
            <person name="Deng T."/>
            <person name="Zhang A."/>
            <person name="Moore M.J."/>
            <person name="Landis J.B."/>
            <person name="Lin N."/>
            <person name="Zhang H."/>
            <person name="Zhang X."/>
            <person name="Huang J."/>
            <person name="Zhang X."/>
            <person name="Sun H."/>
            <person name="Wang H."/>
        </authorList>
    </citation>
    <scope>NUCLEOTIDE SEQUENCE [LARGE SCALE GENOMIC DNA]</scope>
    <source>
        <strain evidence="3">TB1705</strain>
        <tissue evidence="3">Leaf</tissue>
    </source>
</reference>
<protein>
    <recommendedName>
        <fullName evidence="2">DUF6821 domain-containing protein</fullName>
    </recommendedName>
</protein>
<dbReference type="Proteomes" id="UP000541444">
    <property type="component" value="Unassembled WGS sequence"/>
</dbReference>
<dbReference type="AlphaFoldDB" id="A0A7J7LZ28"/>
<keyword evidence="1" id="KW-1133">Transmembrane helix</keyword>
<accession>A0A7J7LZ28</accession>
<dbReference type="InterPro" id="IPR045883">
    <property type="entry name" value="At4g13530-like"/>
</dbReference>
<keyword evidence="1" id="KW-0812">Transmembrane</keyword>
<dbReference type="Pfam" id="PF20705">
    <property type="entry name" value="DUF6821"/>
    <property type="match status" value="1"/>
</dbReference>
<keyword evidence="1" id="KW-0472">Membrane</keyword>
<dbReference type="EMBL" id="JACGCM010001872">
    <property type="protein sequence ID" value="KAF6147842.1"/>
    <property type="molecule type" value="Genomic_DNA"/>
</dbReference>
<name>A0A7J7LZ28_9MAGN</name>
<keyword evidence="4" id="KW-1185">Reference proteome</keyword>
<dbReference type="InterPro" id="IPR049224">
    <property type="entry name" value="DUF6821"/>
</dbReference>
<proteinExistence type="predicted"/>
<evidence type="ECO:0000313" key="4">
    <source>
        <dbReference type="Proteomes" id="UP000541444"/>
    </source>
</evidence>